<feature type="domain" description="Integrase catalytic" evidence="1">
    <location>
        <begin position="59"/>
        <end position="132"/>
    </location>
</feature>
<organism evidence="2 3">
    <name type="scientific">Candidatus Methylospira mobilis</name>
    <dbReference type="NCBI Taxonomy" id="1808979"/>
    <lineage>
        <taxon>Bacteria</taxon>
        <taxon>Pseudomonadati</taxon>
        <taxon>Pseudomonadota</taxon>
        <taxon>Gammaproteobacteria</taxon>
        <taxon>Methylococcales</taxon>
        <taxon>Methylococcaceae</taxon>
        <taxon>Candidatus Methylospira</taxon>
    </lineage>
</organism>
<sequence>MAARGWCESCVAVDFPHPGHECLMQKNGIRARHKRRYKVTADSKHNLPVAANLLNRNFTPSGPNLAWTSDITYPWTDEGWLYLAIVFDLFNREVVGWSLKPRMTADIVPDALTMAWFHRKPASGSAKRTPPI</sequence>
<evidence type="ECO:0000259" key="1">
    <source>
        <dbReference type="PROSITE" id="PS50994"/>
    </source>
</evidence>
<dbReference type="OrthoDB" id="5573356at2"/>
<accession>A0A5Q0BFC0</accession>
<dbReference type="PANTHER" id="PTHR46889">
    <property type="entry name" value="TRANSPOSASE INSF FOR INSERTION SEQUENCE IS3B-RELATED"/>
    <property type="match status" value="1"/>
</dbReference>
<name>A0A5Q0BFC0_9GAMM</name>
<keyword evidence="3" id="KW-1185">Reference proteome</keyword>
<dbReference type="EMBL" id="CP044205">
    <property type="protein sequence ID" value="QFY42563.1"/>
    <property type="molecule type" value="Genomic_DNA"/>
</dbReference>
<evidence type="ECO:0000313" key="3">
    <source>
        <dbReference type="Proteomes" id="UP000325755"/>
    </source>
</evidence>
<dbReference type="Gene3D" id="3.30.420.10">
    <property type="entry name" value="Ribonuclease H-like superfamily/Ribonuclease H"/>
    <property type="match status" value="1"/>
</dbReference>
<dbReference type="PANTHER" id="PTHR46889:SF4">
    <property type="entry name" value="TRANSPOSASE INSO FOR INSERTION SEQUENCE ELEMENT IS911B-RELATED"/>
    <property type="match status" value="1"/>
</dbReference>
<dbReference type="AlphaFoldDB" id="A0A5Q0BFC0"/>
<dbReference type="Pfam" id="PF00665">
    <property type="entry name" value="rve"/>
    <property type="match status" value="1"/>
</dbReference>
<protein>
    <submittedName>
        <fullName evidence="2">DDE-type integrase/transposase/recombinase</fullName>
    </submittedName>
</protein>
<dbReference type="KEGG" id="mmob:F6R98_07975"/>
<evidence type="ECO:0000313" key="2">
    <source>
        <dbReference type="EMBL" id="QFY42563.1"/>
    </source>
</evidence>
<dbReference type="InterPro" id="IPR050900">
    <property type="entry name" value="Transposase_IS3/IS150/IS904"/>
</dbReference>
<dbReference type="SUPFAM" id="SSF53098">
    <property type="entry name" value="Ribonuclease H-like"/>
    <property type="match status" value="1"/>
</dbReference>
<reference evidence="2 3" key="1">
    <citation type="submission" date="2019-09" db="EMBL/GenBank/DDBJ databases">
        <title>Ecophysiology of the spiral-shaped methanotroph Methylospira mobilis as revealed by the complete genome sequence.</title>
        <authorList>
            <person name="Oshkin I.Y."/>
            <person name="Dedysh S.N."/>
            <person name="Miroshnikov K."/>
            <person name="Danilova O.V."/>
            <person name="Hakobyan A."/>
            <person name="Liesack W."/>
        </authorList>
    </citation>
    <scope>NUCLEOTIDE SEQUENCE [LARGE SCALE GENOMIC DNA]</scope>
    <source>
        <strain evidence="2 3">Shm1</strain>
    </source>
</reference>
<dbReference type="GO" id="GO:0003676">
    <property type="term" value="F:nucleic acid binding"/>
    <property type="evidence" value="ECO:0007669"/>
    <property type="project" value="InterPro"/>
</dbReference>
<dbReference type="GO" id="GO:0015074">
    <property type="term" value="P:DNA integration"/>
    <property type="evidence" value="ECO:0007669"/>
    <property type="project" value="InterPro"/>
</dbReference>
<dbReference type="Proteomes" id="UP000325755">
    <property type="component" value="Chromosome"/>
</dbReference>
<dbReference type="InterPro" id="IPR001584">
    <property type="entry name" value="Integrase_cat-core"/>
</dbReference>
<dbReference type="InterPro" id="IPR012337">
    <property type="entry name" value="RNaseH-like_sf"/>
</dbReference>
<dbReference type="InParanoid" id="A0A5Q0BFC0"/>
<dbReference type="InterPro" id="IPR036397">
    <property type="entry name" value="RNaseH_sf"/>
</dbReference>
<proteinExistence type="predicted"/>
<dbReference type="PROSITE" id="PS50994">
    <property type="entry name" value="INTEGRASE"/>
    <property type="match status" value="1"/>
</dbReference>
<gene>
    <name evidence="2" type="ORF">F6R98_07975</name>
</gene>